<accession>A0A4Q7DJ33</accession>
<dbReference type="EMBL" id="SCFB01000005">
    <property type="protein sequence ID" value="RZI46145.1"/>
    <property type="molecule type" value="Genomic_DNA"/>
</dbReference>
<comment type="caution">
    <text evidence="1">The sequence shown here is derived from an EMBL/GenBank/DDBJ whole genome shotgun (WGS) entry which is preliminary data.</text>
</comment>
<name>A0A4Q7DJ33_9PROT</name>
<organism evidence="1 2">
    <name type="scientific">Candidatus Finniella inopinata</name>
    <dbReference type="NCBI Taxonomy" id="1696036"/>
    <lineage>
        <taxon>Bacteria</taxon>
        <taxon>Pseudomonadati</taxon>
        <taxon>Pseudomonadota</taxon>
        <taxon>Alphaproteobacteria</taxon>
        <taxon>Holosporales</taxon>
        <taxon>Candidatus Paracaedibacteraceae</taxon>
        <taxon>Candidatus Finniella</taxon>
    </lineage>
</organism>
<sequence length="131" mass="15101">MQLITRLIIYFIIGGFQSLYAEDLPEKPESRTDIKIVSYYTPEAREESEFKKTKKIYVRHRSVSPYRGFALVNLAATTSIRENNNFESESTNDEESEGTVDEGIIEVAYAKELLNQNIKPMAPTLIDCDRW</sequence>
<dbReference type="RefSeq" id="WP_130153898.1">
    <property type="nucleotide sequence ID" value="NZ_SCFB01000005.1"/>
</dbReference>
<dbReference type="Proteomes" id="UP000293550">
    <property type="component" value="Unassembled WGS sequence"/>
</dbReference>
<reference evidence="1 2" key="1">
    <citation type="submission" date="2018-10" db="EMBL/GenBank/DDBJ databases">
        <title>An updated phylogeny of the Alphaproteobacteria reveals that the parasitic Rickettsiales and Holosporales have independent origins.</title>
        <authorList>
            <person name="Munoz-Gomez S.A."/>
            <person name="Hess S."/>
            <person name="Burger G."/>
            <person name="Lang B.F."/>
            <person name="Susko E."/>
            <person name="Slamovits C.H."/>
            <person name="Roger A.J."/>
        </authorList>
    </citation>
    <scope>NUCLEOTIDE SEQUENCE [LARGE SCALE GENOMIC DNA]</scope>
    <source>
        <strain evidence="1">HOLO01</strain>
    </source>
</reference>
<evidence type="ECO:0000313" key="1">
    <source>
        <dbReference type="EMBL" id="RZI46145.1"/>
    </source>
</evidence>
<protein>
    <submittedName>
        <fullName evidence="1">Uncharacterized protein</fullName>
    </submittedName>
</protein>
<proteinExistence type="predicted"/>
<keyword evidence="2" id="KW-1185">Reference proteome</keyword>
<evidence type="ECO:0000313" key="2">
    <source>
        <dbReference type="Proteomes" id="UP000293550"/>
    </source>
</evidence>
<gene>
    <name evidence="1" type="ORF">EQU50_04210</name>
</gene>
<dbReference type="AlphaFoldDB" id="A0A4Q7DJ33"/>